<dbReference type="HOGENOM" id="CLU_3210728_0_0_2"/>
<evidence type="ECO:0000256" key="1">
    <source>
        <dbReference type="SAM" id="Phobius"/>
    </source>
</evidence>
<feature type="transmembrane region" description="Helical" evidence="1">
    <location>
        <begin position="6"/>
        <end position="25"/>
    </location>
</feature>
<dbReference type="STRING" id="1006006.Mcup_1270"/>
<name>F4G3K5_METCR</name>
<evidence type="ECO:0000313" key="3">
    <source>
        <dbReference type="Proteomes" id="UP000007812"/>
    </source>
</evidence>
<proteinExistence type="predicted"/>
<keyword evidence="1" id="KW-0472">Membrane</keyword>
<dbReference type="GeneID" id="74507070"/>
<dbReference type="PATRIC" id="fig|1006006.8.peg.1266"/>
<evidence type="ECO:0000313" key="2">
    <source>
        <dbReference type="EMBL" id="AEB95375.1"/>
    </source>
</evidence>
<keyword evidence="1" id="KW-1133">Transmembrane helix</keyword>
<dbReference type="AlphaFoldDB" id="F4G3K5"/>
<accession>F4G3K5</accession>
<dbReference type="Proteomes" id="UP000007812">
    <property type="component" value="Chromosome"/>
</dbReference>
<sequence length="44" mass="4964">MEHLVEILTLILSLVAYGILLVDAVKQALPRSEVKGDSRKKRIF</sequence>
<keyword evidence="1" id="KW-0812">Transmembrane</keyword>
<keyword evidence="3" id="KW-1185">Reference proteome</keyword>
<organism evidence="2 3">
    <name type="scientific">Metallosphaera cuprina (strain Ar-4)</name>
    <dbReference type="NCBI Taxonomy" id="1006006"/>
    <lineage>
        <taxon>Archaea</taxon>
        <taxon>Thermoproteota</taxon>
        <taxon>Thermoprotei</taxon>
        <taxon>Sulfolobales</taxon>
        <taxon>Sulfolobaceae</taxon>
        <taxon>Metallosphaera</taxon>
    </lineage>
</organism>
<gene>
    <name evidence="2" type="ordered locus">Mcup_1270</name>
</gene>
<reference evidence="2 3" key="1">
    <citation type="journal article" date="2011" name="J. Bacteriol.">
        <title>Complete genome sequence of Metallosphaera cuprina, a metal sulfide-oxidizing archaeon from a hot spring.</title>
        <authorList>
            <person name="Liu L.J."/>
            <person name="You X.Y."/>
            <person name="Zheng H."/>
            <person name="Wang S."/>
            <person name="Jiang C.Y."/>
            <person name="Liu S.J."/>
        </authorList>
    </citation>
    <scope>NUCLEOTIDE SEQUENCE [LARGE SCALE GENOMIC DNA]</scope>
    <source>
        <strain evidence="2 3">Ar-4</strain>
    </source>
</reference>
<dbReference type="RefSeq" id="WP_013737873.1">
    <property type="nucleotide sequence ID" value="NC_015435.1"/>
</dbReference>
<protein>
    <submittedName>
        <fullName evidence="2">Uncharacterized protein</fullName>
    </submittedName>
</protein>
<dbReference type="EMBL" id="CP002656">
    <property type="protein sequence ID" value="AEB95375.1"/>
    <property type="molecule type" value="Genomic_DNA"/>
</dbReference>
<dbReference type="KEGG" id="mcn:Mcup_1270"/>